<dbReference type="RefSeq" id="WP_379486093.1">
    <property type="nucleotide sequence ID" value="NZ_JBHLWK010000006.1"/>
</dbReference>
<dbReference type="Proteomes" id="UP001589798">
    <property type="component" value="Unassembled WGS sequence"/>
</dbReference>
<keyword evidence="2" id="KW-1185">Reference proteome</keyword>
<accession>A0ABV6CSC0</accession>
<sequence>MDIFVVTGTHFSHPGKITSYNADERVADLAATDLVNRLRADFDPATLPPVNADNWQAGLDEVIRRHLARLGCDVRKMNDETIAAASDVDVWVEKVEAHGLSALAVDDRELATVLAALRGHQRRTCPPDLLEIATDGGRYVPLTDDEIDGLCERLNCGPLTPQDVNVVVELDGGLVEGIVADRPIKVRVVDYDVEGADPNGLVMVPQDKGNSIPAAASGWGVDSVCVDAEWITRLDAAIASEN</sequence>
<reference evidence="1 2" key="1">
    <citation type="submission" date="2024-09" db="EMBL/GenBank/DDBJ databases">
        <authorList>
            <person name="Sun Q."/>
            <person name="Mori K."/>
        </authorList>
    </citation>
    <scope>NUCLEOTIDE SEQUENCE [LARGE SCALE GENOMIC DNA]</scope>
    <source>
        <strain evidence="1 2">CCM 7706</strain>
    </source>
</reference>
<gene>
    <name evidence="1" type="ORF">ACFFJC_03500</name>
</gene>
<comment type="caution">
    <text evidence="1">The sequence shown here is derived from an EMBL/GenBank/DDBJ whole genome shotgun (WGS) entry which is preliminary data.</text>
</comment>
<dbReference type="EMBL" id="JBHLWK010000006">
    <property type="protein sequence ID" value="MFC0203332.1"/>
    <property type="molecule type" value="Genomic_DNA"/>
</dbReference>
<protein>
    <submittedName>
        <fullName evidence="1">Uncharacterized protein</fullName>
    </submittedName>
</protein>
<proteinExistence type="predicted"/>
<evidence type="ECO:0000313" key="1">
    <source>
        <dbReference type="EMBL" id="MFC0203332.1"/>
    </source>
</evidence>
<organism evidence="1 2">
    <name type="scientific">Novosphingobium soli</name>
    <dbReference type="NCBI Taxonomy" id="574956"/>
    <lineage>
        <taxon>Bacteria</taxon>
        <taxon>Pseudomonadati</taxon>
        <taxon>Pseudomonadota</taxon>
        <taxon>Alphaproteobacteria</taxon>
        <taxon>Sphingomonadales</taxon>
        <taxon>Sphingomonadaceae</taxon>
        <taxon>Novosphingobium</taxon>
    </lineage>
</organism>
<evidence type="ECO:0000313" key="2">
    <source>
        <dbReference type="Proteomes" id="UP001589798"/>
    </source>
</evidence>
<name>A0ABV6CSC0_9SPHN</name>